<evidence type="ECO:0000313" key="1">
    <source>
        <dbReference type="EMBL" id="NYH95420.1"/>
    </source>
</evidence>
<proteinExistence type="predicted"/>
<name>A0A7Z0BVJ5_9SPHN</name>
<dbReference type="Proteomes" id="UP000522081">
    <property type="component" value="Unassembled WGS sequence"/>
</dbReference>
<comment type="caution">
    <text evidence="1">The sequence shown here is derived from an EMBL/GenBank/DDBJ whole genome shotgun (WGS) entry which is preliminary data.</text>
</comment>
<protein>
    <submittedName>
        <fullName evidence="1">Uncharacterized protein</fullName>
    </submittedName>
</protein>
<sequence length="81" mass="9134">MANPRNASLPFTFLDKEGDHWVIRHYHAPSGIWRETGQPHEFATFEQAEAATRHYVAVLGGSVAVTREAFPELPKFGRRDG</sequence>
<reference evidence="1 2" key="1">
    <citation type="submission" date="2020-07" db="EMBL/GenBank/DDBJ databases">
        <title>Genomic Encyclopedia of Type Strains, Phase IV (KMG-IV): sequencing the most valuable type-strain genomes for metagenomic binning, comparative biology and taxonomic classification.</title>
        <authorList>
            <person name="Goeker M."/>
        </authorList>
    </citation>
    <scope>NUCLEOTIDE SEQUENCE [LARGE SCALE GENOMIC DNA]</scope>
    <source>
        <strain evidence="1 2">DSM 29043</strain>
    </source>
</reference>
<organism evidence="1 2">
    <name type="scientific">Novosphingobium marinum</name>
    <dbReference type="NCBI Taxonomy" id="1514948"/>
    <lineage>
        <taxon>Bacteria</taxon>
        <taxon>Pseudomonadati</taxon>
        <taxon>Pseudomonadota</taxon>
        <taxon>Alphaproteobacteria</taxon>
        <taxon>Sphingomonadales</taxon>
        <taxon>Sphingomonadaceae</taxon>
        <taxon>Novosphingobium</taxon>
    </lineage>
</organism>
<gene>
    <name evidence="1" type="ORF">FHS75_001739</name>
</gene>
<dbReference type="AlphaFoldDB" id="A0A7Z0BVJ5"/>
<dbReference type="RefSeq" id="WP_179407272.1">
    <property type="nucleotide sequence ID" value="NZ_BMGF01000002.1"/>
</dbReference>
<keyword evidence="2" id="KW-1185">Reference proteome</keyword>
<dbReference type="EMBL" id="JACBZF010000002">
    <property type="protein sequence ID" value="NYH95420.1"/>
    <property type="molecule type" value="Genomic_DNA"/>
</dbReference>
<accession>A0A7Z0BVJ5</accession>
<evidence type="ECO:0000313" key="2">
    <source>
        <dbReference type="Proteomes" id="UP000522081"/>
    </source>
</evidence>